<sequence>VVGFDVLNGYMQSIKVSNENGNLIIQNLIVRDYPLMLHIVKQ</sequence>
<dbReference type="EMBL" id="BART01037935">
    <property type="protein sequence ID" value="GAH12486.1"/>
    <property type="molecule type" value="Genomic_DNA"/>
</dbReference>
<name>X1CVJ4_9ZZZZ</name>
<evidence type="ECO:0000313" key="1">
    <source>
        <dbReference type="EMBL" id="GAH12486.1"/>
    </source>
</evidence>
<reference evidence="1" key="1">
    <citation type="journal article" date="2014" name="Front. Microbiol.">
        <title>High frequency of phylogenetically diverse reductive dehalogenase-homologous genes in deep subseafloor sedimentary metagenomes.</title>
        <authorList>
            <person name="Kawai M."/>
            <person name="Futagami T."/>
            <person name="Toyoda A."/>
            <person name="Takaki Y."/>
            <person name="Nishi S."/>
            <person name="Hori S."/>
            <person name="Arai W."/>
            <person name="Tsubouchi T."/>
            <person name="Morono Y."/>
            <person name="Uchiyama I."/>
            <person name="Ito T."/>
            <person name="Fujiyama A."/>
            <person name="Inagaki F."/>
            <person name="Takami H."/>
        </authorList>
    </citation>
    <scope>NUCLEOTIDE SEQUENCE</scope>
    <source>
        <strain evidence="1">Expedition CK06-06</strain>
    </source>
</reference>
<dbReference type="AlphaFoldDB" id="X1CVJ4"/>
<protein>
    <submittedName>
        <fullName evidence="1">Uncharacterized protein</fullName>
    </submittedName>
</protein>
<comment type="caution">
    <text evidence="1">The sequence shown here is derived from an EMBL/GenBank/DDBJ whole genome shotgun (WGS) entry which is preliminary data.</text>
</comment>
<organism evidence="1">
    <name type="scientific">marine sediment metagenome</name>
    <dbReference type="NCBI Taxonomy" id="412755"/>
    <lineage>
        <taxon>unclassified sequences</taxon>
        <taxon>metagenomes</taxon>
        <taxon>ecological metagenomes</taxon>
    </lineage>
</organism>
<proteinExistence type="predicted"/>
<gene>
    <name evidence="1" type="ORF">S01H4_63198</name>
</gene>
<feature type="non-terminal residue" evidence="1">
    <location>
        <position position="1"/>
    </location>
</feature>
<accession>X1CVJ4</accession>